<name>A0ABV6P2A4_9ACTN</name>
<dbReference type="PROSITE" id="PS51257">
    <property type="entry name" value="PROKAR_LIPOPROTEIN"/>
    <property type="match status" value="1"/>
</dbReference>
<sequence>MKRRPRIGLALAALACGSMALAGCTGGGGSKAGAGRKAAAPPPVAVAIAPAANATNVPVSSEVVATATNGKITEVTLTDDKGAKVDGAMRPDGSSWLPSRPLDYKRGYTAQVTATDGAGKATTSTAKFTTMAKPDTIVQTSLNLQNGQSYGVNLPLVVAFDPPVPKEARAAVQKRLLVSTDPPQPGAWSWLDEGNQVSYRAPDPWKPGTRITARAALAGLPMGKAGFGDDDHTAVATVAPDAVRMDIDNDTKQMYVYKDNRLVKTIPVSLGKPSTPSSSGNMVIMEKFDSTVFDTRGEPNGGYVVTVQDAQRLTWGGEFIHSAPWSEGEQGYTNTSHGCVNVSSTTASWLMRTTHVGDLVRVRGTEVQLARGNGWTAWNDSWDQFVKGSALPVPQDLKPAATPPPAAVTPGNSAAPATTTPTPAPTNSGG</sequence>
<evidence type="ECO:0000313" key="11">
    <source>
        <dbReference type="EMBL" id="MFC0567166.1"/>
    </source>
</evidence>
<evidence type="ECO:0000256" key="6">
    <source>
        <dbReference type="ARBA" id="ARBA00023316"/>
    </source>
</evidence>
<evidence type="ECO:0000259" key="10">
    <source>
        <dbReference type="PROSITE" id="PS52029"/>
    </source>
</evidence>
<evidence type="ECO:0000256" key="2">
    <source>
        <dbReference type="ARBA" id="ARBA00022679"/>
    </source>
</evidence>
<feature type="region of interest" description="Disordered" evidence="8">
    <location>
        <begin position="393"/>
        <end position="430"/>
    </location>
</feature>
<dbReference type="Proteomes" id="UP001589894">
    <property type="component" value="Unassembled WGS sequence"/>
</dbReference>
<feature type="active site" description="Nucleophile" evidence="7">
    <location>
        <position position="339"/>
    </location>
</feature>
<dbReference type="PROSITE" id="PS52029">
    <property type="entry name" value="LD_TPASE"/>
    <property type="match status" value="1"/>
</dbReference>
<dbReference type="RefSeq" id="WP_377342435.1">
    <property type="nucleotide sequence ID" value="NZ_JBHLUE010000019.1"/>
</dbReference>
<feature type="domain" description="L,D-TPase catalytic" evidence="10">
    <location>
        <begin position="243"/>
        <end position="370"/>
    </location>
</feature>
<dbReference type="PANTHER" id="PTHR30582">
    <property type="entry name" value="L,D-TRANSPEPTIDASE"/>
    <property type="match status" value="1"/>
</dbReference>
<dbReference type="EMBL" id="JBHLUE010000019">
    <property type="protein sequence ID" value="MFC0567166.1"/>
    <property type="molecule type" value="Genomic_DNA"/>
</dbReference>
<dbReference type="InterPro" id="IPR038063">
    <property type="entry name" value="Transpep_catalytic_dom"/>
</dbReference>
<feature type="chain" id="PRO_5046948721" evidence="9">
    <location>
        <begin position="23"/>
        <end position="430"/>
    </location>
</feature>
<keyword evidence="5" id="KW-0012">Acyltransferase</keyword>
<dbReference type="InterPro" id="IPR050979">
    <property type="entry name" value="LD-transpeptidase"/>
</dbReference>
<feature type="active site" description="Proton donor/acceptor" evidence="7">
    <location>
        <position position="321"/>
    </location>
</feature>
<evidence type="ECO:0000313" key="12">
    <source>
        <dbReference type="Proteomes" id="UP001589894"/>
    </source>
</evidence>
<accession>A0ABV6P2A4</accession>
<dbReference type="Gene3D" id="2.60.40.3780">
    <property type="match status" value="1"/>
</dbReference>
<dbReference type="Gene3D" id="2.60.40.3710">
    <property type="match status" value="1"/>
</dbReference>
<dbReference type="InterPro" id="IPR005490">
    <property type="entry name" value="LD_TPept_cat_dom"/>
</dbReference>
<proteinExistence type="predicted"/>
<dbReference type="Pfam" id="PF03734">
    <property type="entry name" value="YkuD"/>
    <property type="match status" value="1"/>
</dbReference>
<keyword evidence="6 7" id="KW-0961">Cell wall biogenesis/degradation</keyword>
<keyword evidence="12" id="KW-1185">Reference proteome</keyword>
<dbReference type="InterPro" id="IPR041280">
    <property type="entry name" value="Big_10"/>
</dbReference>
<keyword evidence="2" id="KW-0808">Transferase</keyword>
<protein>
    <submittedName>
        <fullName evidence="11">Ig-like domain-containing protein</fullName>
    </submittedName>
</protein>
<dbReference type="SUPFAM" id="SSF141523">
    <property type="entry name" value="L,D-transpeptidase catalytic domain-like"/>
    <property type="match status" value="1"/>
</dbReference>
<organism evidence="11 12">
    <name type="scientific">Plantactinospora siamensis</name>
    <dbReference type="NCBI Taxonomy" id="555372"/>
    <lineage>
        <taxon>Bacteria</taxon>
        <taxon>Bacillati</taxon>
        <taxon>Actinomycetota</taxon>
        <taxon>Actinomycetes</taxon>
        <taxon>Micromonosporales</taxon>
        <taxon>Micromonosporaceae</taxon>
        <taxon>Plantactinospora</taxon>
    </lineage>
</organism>
<evidence type="ECO:0000256" key="1">
    <source>
        <dbReference type="ARBA" id="ARBA00004752"/>
    </source>
</evidence>
<feature type="compositionally biased region" description="Low complexity" evidence="8">
    <location>
        <begin position="408"/>
        <end position="421"/>
    </location>
</feature>
<comment type="pathway">
    <text evidence="1 7">Cell wall biogenesis; peptidoglycan biosynthesis.</text>
</comment>
<evidence type="ECO:0000256" key="8">
    <source>
        <dbReference type="SAM" id="MobiDB-lite"/>
    </source>
</evidence>
<gene>
    <name evidence="11" type="ORF">ACFFHU_23885</name>
</gene>
<keyword evidence="3 7" id="KW-0133">Cell shape</keyword>
<reference evidence="11 12" key="1">
    <citation type="submission" date="2024-09" db="EMBL/GenBank/DDBJ databases">
        <authorList>
            <person name="Sun Q."/>
            <person name="Mori K."/>
        </authorList>
    </citation>
    <scope>NUCLEOTIDE SEQUENCE [LARGE SCALE GENOMIC DNA]</scope>
    <source>
        <strain evidence="11 12">TBRC 2205</strain>
    </source>
</reference>
<keyword evidence="9" id="KW-0732">Signal</keyword>
<dbReference type="Pfam" id="PF17964">
    <property type="entry name" value="Big_10"/>
    <property type="match status" value="1"/>
</dbReference>
<dbReference type="PANTHER" id="PTHR30582:SF2">
    <property type="entry name" value="L,D-TRANSPEPTIDASE YCIB-RELATED"/>
    <property type="match status" value="1"/>
</dbReference>
<evidence type="ECO:0000256" key="7">
    <source>
        <dbReference type="PROSITE-ProRule" id="PRU01373"/>
    </source>
</evidence>
<dbReference type="CDD" id="cd16913">
    <property type="entry name" value="YkuD_like"/>
    <property type="match status" value="1"/>
</dbReference>
<feature type="signal peptide" evidence="9">
    <location>
        <begin position="1"/>
        <end position="22"/>
    </location>
</feature>
<keyword evidence="4 7" id="KW-0573">Peptidoglycan synthesis</keyword>
<evidence type="ECO:0000256" key="5">
    <source>
        <dbReference type="ARBA" id="ARBA00023315"/>
    </source>
</evidence>
<evidence type="ECO:0000256" key="9">
    <source>
        <dbReference type="SAM" id="SignalP"/>
    </source>
</evidence>
<comment type="caution">
    <text evidence="11">The sequence shown here is derived from an EMBL/GenBank/DDBJ whole genome shotgun (WGS) entry which is preliminary data.</text>
</comment>
<evidence type="ECO:0000256" key="4">
    <source>
        <dbReference type="ARBA" id="ARBA00022984"/>
    </source>
</evidence>
<evidence type="ECO:0000256" key="3">
    <source>
        <dbReference type="ARBA" id="ARBA00022960"/>
    </source>
</evidence>
<dbReference type="Gene3D" id="2.40.440.10">
    <property type="entry name" value="L,D-transpeptidase catalytic domain-like"/>
    <property type="match status" value="1"/>
</dbReference>